<dbReference type="HOGENOM" id="CLU_006524_7_1_1"/>
<dbReference type="STRING" id="413071.G9N468"/>
<sequence>RCHRLKRQCHPADVLRRRSEKKQNSSDDRIAKLEGTLGQLMSLLQKGNVNAGIMSSIEDVGGIGNVSNIGDDRVGAWSQQQQQQQQQQRSPLQPQHEQRLQPRLSGTLTFNDQDVDTETDATGASASWWAADNANGFSTSRIPLATPPSTVDAFMSPSVSPLLALLSLDTFRSRMLHHFSFVHLPAHFTAEQLWEERPFLFRAIVCVTSVSAEDKRKRSLELKRVLCEKAFLQLSSHQNQQQQQKTVDLLLGLLIYIAWGWEHLFSRHSLSRLMALATSLAGELGSLDQAVPEVAQTISRLEPNGSFGGAYSGMAATTATTPGAGVTNAWLYLERQRAILGCFVLGSAVSAYFSHVDAPRWTHQMDEGLAAIIANGNNAGAECPSDAALAIQVRLQLLALKAAQVREYAQLPDHPPPETLSPQSLLCIKGLMGQVQELRASVPPVFQQHFVLLAQTYYTEMCIINTIHHPPSARGPQAKPPPPTCGPTRLSCFWQSALAIKSCTSTFLTLSPSGLRGVSFIQWAQLARCVATLHQLSVHHEPGWDLAAVRSLVDLPVLLSCMADKLELAAVEACEQPASADGVFTQLARGLRMYKSAYQDKGPLTQQDDSRRTSEVGDGVDSRVDAATATGMATTTDANIDVWTYGQEAGSLMSPTSWLDQFFVDFKD</sequence>
<dbReference type="InParanoid" id="G9N468"/>
<comment type="subcellular location">
    <subcellularLocation>
        <location evidence="1">Nucleus</location>
    </subcellularLocation>
</comment>
<keyword evidence="4" id="KW-0804">Transcription</keyword>
<dbReference type="OrthoDB" id="1600564at2759"/>
<dbReference type="PANTHER" id="PTHR31845">
    <property type="entry name" value="FINGER DOMAIN PROTEIN, PUTATIVE-RELATED"/>
    <property type="match status" value="1"/>
</dbReference>
<organism evidence="7 8">
    <name type="scientific">Hypocrea virens (strain Gv29-8 / FGSC 10586)</name>
    <name type="common">Gliocladium virens</name>
    <name type="synonym">Trichoderma virens</name>
    <dbReference type="NCBI Taxonomy" id="413071"/>
    <lineage>
        <taxon>Eukaryota</taxon>
        <taxon>Fungi</taxon>
        <taxon>Dikarya</taxon>
        <taxon>Ascomycota</taxon>
        <taxon>Pezizomycotina</taxon>
        <taxon>Sordariomycetes</taxon>
        <taxon>Hypocreomycetidae</taxon>
        <taxon>Hypocreales</taxon>
        <taxon>Hypocreaceae</taxon>
        <taxon>Trichoderma</taxon>
    </lineage>
</organism>
<evidence type="ECO:0000313" key="8">
    <source>
        <dbReference type="Proteomes" id="UP000007115"/>
    </source>
</evidence>
<keyword evidence="3" id="KW-0238">DNA-binding</keyword>
<dbReference type="PANTHER" id="PTHR31845:SF18">
    <property type="entry name" value="ZN(II)2CYS6 TRANSCRIPTION FACTOR (EUROFUNG)"/>
    <property type="match status" value="1"/>
</dbReference>
<dbReference type="Proteomes" id="UP000007115">
    <property type="component" value="Unassembled WGS sequence"/>
</dbReference>
<proteinExistence type="predicted"/>
<dbReference type="EMBL" id="ABDF02000086">
    <property type="protein sequence ID" value="EHK18394.1"/>
    <property type="molecule type" value="Genomic_DNA"/>
</dbReference>
<dbReference type="eggNOG" id="ENOG502SD7F">
    <property type="taxonomic scope" value="Eukaryota"/>
</dbReference>
<evidence type="ECO:0000256" key="5">
    <source>
        <dbReference type="ARBA" id="ARBA00023242"/>
    </source>
</evidence>
<keyword evidence="8" id="KW-1185">Reference proteome</keyword>
<dbReference type="GO" id="GO:0000976">
    <property type="term" value="F:transcription cis-regulatory region binding"/>
    <property type="evidence" value="ECO:0007669"/>
    <property type="project" value="TreeGrafter"/>
</dbReference>
<dbReference type="GO" id="GO:0000981">
    <property type="term" value="F:DNA-binding transcription factor activity, RNA polymerase II-specific"/>
    <property type="evidence" value="ECO:0007669"/>
    <property type="project" value="TreeGrafter"/>
</dbReference>
<dbReference type="GeneID" id="25788422"/>
<evidence type="ECO:0000256" key="1">
    <source>
        <dbReference type="ARBA" id="ARBA00004123"/>
    </source>
</evidence>
<evidence type="ECO:0000256" key="3">
    <source>
        <dbReference type="ARBA" id="ARBA00023125"/>
    </source>
</evidence>
<dbReference type="VEuPathDB" id="FungiDB:TRIVIDRAFT_158632"/>
<feature type="non-terminal residue" evidence="7">
    <location>
        <position position="1"/>
    </location>
</feature>
<dbReference type="AlphaFoldDB" id="G9N468"/>
<name>G9N468_HYPVG</name>
<reference evidence="7 8" key="1">
    <citation type="journal article" date="2011" name="Genome Biol.">
        <title>Comparative genome sequence analysis underscores mycoparasitism as the ancestral life style of Trichoderma.</title>
        <authorList>
            <person name="Kubicek C.P."/>
            <person name="Herrera-Estrella A."/>
            <person name="Seidl-Seiboth V."/>
            <person name="Martinez D.A."/>
            <person name="Druzhinina I.S."/>
            <person name="Thon M."/>
            <person name="Zeilinger S."/>
            <person name="Casas-Flores S."/>
            <person name="Horwitz B.A."/>
            <person name="Mukherjee P.K."/>
            <person name="Mukherjee M."/>
            <person name="Kredics L."/>
            <person name="Alcaraz L.D."/>
            <person name="Aerts A."/>
            <person name="Antal Z."/>
            <person name="Atanasova L."/>
            <person name="Cervantes-Badillo M.G."/>
            <person name="Challacombe J."/>
            <person name="Chertkov O."/>
            <person name="McCluskey K."/>
            <person name="Coulpier F."/>
            <person name="Deshpande N."/>
            <person name="von Doehren H."/>
            <person name="Ebbole D.J."/>
            <person name="Esquivel-Naranjo E.U."/>
            <person name="Fekete E."/>
            <person name="Flipphi M."/>
            <person name="Glaser F."/>
            <person name="Gomez-Rodriguez E.Y."/>
            <person name="Gruber S."/>
            <person name="Han C."/>
            <person name="Henrissat B."/>
            <person name="Hermosa R."/>
            <person name="Hernandez-Onate M."/>
            <person name="Karaffa L."/>
            <person name="Kosti I."/>
            <person name="Le Crom S."/>
            <person name="Lindquist E."/>
            <person name="Lucas S."/>
            <person name="Luebeck M."/>
            <person name="Luebeck P.S."/>
            <person name="Margeot A."/>
            <person name="Metz B."/>
            <person name="Misra M."/>
            <person name="Nevalainen H."/>
            <person name="Omann M."/>
            <person name="Packer N."/>
            <person name="Perrone G."/>
            <person name="Uresti-Rivera E.E."/>
            <person name="Salamov A."/>
            <person name="Schmoll M."/>
            <person name="Seiboth B."/>
            <person name="Shapiro H."/>
            <person name="Sukno S."/>
            <person name="Tamayo-Ramos J.A."/>
            <person name="Tisch D."/>
            <person name="Wiest A."/>
            <person name="Wilkinson H.H."/>
            <person name="Zhang M."/>
            <person name="Coutinho P.M."/>
            <person name="Kenerley C.M."/>
            <person name="Monte E."/>
            <person name="Baker S.E."/>
            <person name="Grigoriev I.V."/>
        </authorList>
    </citation>
    <scope>NUCLEOTIDE SEQUENCE [LARGE SCALE GENOMIC DNA]</scope>
    <source>
        <strain evidence="8">Gv29-8 / FGSC 10586</strain>
    </source>
</reference>
<keyword evidence="5" id="KW-0539">Nucleus</keyword>
<evidence type="ECO:0000256" key="2">
    <source>
        <dbReference type="ARBA" id="ARBA00023015"/>
    </source>
</evidence>
<keyword evidence="2" id="KW-0805">Transcription regulation</keyword>
<feature type="compositionally biased region" description="Low complexity" evidence="6">
    <location>
        <begin position="79"/>
        <end position="88"/>
    </location>
</feature>
<dbReference type="InterPro" id="IPR051089">
    <property type="entry name" value="prtT"/>
</dbReference>
<dbReference type="GO" id="GO:0005634">
    <property type="term" value="C:nucleus"/>
    <property type="evidence" value="ECO:0007669"/>
    <property type="project" value="UniProtKB-SubCell"/>
</dbReference>
<dbReference type="OMA" id="YTEMCII"/>
<evidence type="ECO:0000313" key="7">
    <source>
        <dbReference type="EMBL" id="EHK18394.1"/>
    </source>
</evidence>
<feature type="region of interest" description="Disordered" evidence="6">
    <location>
        <begin position="75"/>
        <end position="123"/>
    </location>
</feature>
<dbReference type="RefSeq" id="XP_013952595.1">
    <property type="nucleotide sequence ID" value="XM_014097120.1"/>
</dbReference>
<evidence type="ECO:0008006" key="9">
    <source>
        <dbReference type="Google" id="ProtNLM"/>
    </source>
</evidence>
<comment type="caution">
    <text evidence="7">The sequence shown here is derived from an EMBL/GenBank/DDBJ whole genome shotgun (WGS) entry which is preliminary data.</text>
</comment>
<gene>
    <name evidence="7" type="ORF">TRIVIDRAFT_158632</name>
</gene>
<accession>G9N468</accession>
<protein>
    <recommendedName>
        <fullName evidence="9">Transcription factor domain-containing protein</fullName>
    </recommendedName>
</protein>
<evidence type="ECO:0000256" key="4">
    <source>
        <dbReference type="ARBA" id="ARBA00023163"/>
    </source>
</evidence>
<evidence type="ECO:0000256" key="6">
    <source>
        <dbReference type="SAM" id="MobiDB-lite"/>
    </source>
</evidence>